<gene>
    <name evidence="4" type="ORF">TEA_016808</name>
</gene>
<dbReference type="Proteomes" id="UP000306102">
    <property type="component" value="Unassembled WGS sequence"/>
</dbReference>
<dbReference type="Pfam" id="PF00450">
    <property type="entry name" value="Peptidase_S10"/>
    <property type="match status" value="1"/>
</dbReference>
<evidence type="ECO:0000256" key="3">
    <source>
        <dbReference type="SAM" id="MobiDB-lite"/>
    </source>
</evidence>
<comment type="similarity">
    <text evidence="1">Belongs to the peptidase S10 family.</text>
</comment>
<feature type="compositionally biased region" description="Basic and acidic residues" evidence="3">
    <location>
        <begin position="407"/>
        <end position="423"/>
    </location>
</feature>
<dbReference type="GO" id="GO:0004185">
    <property type="term" value="F:serine-type carboxypeptidase activity"/>
    <property type="evidence" value="ECO:0007669"/>
    <property type="project" value="InterPro"/>
</dbReference>
<evidence type="ECO:0000256" key="1">
    <source>
        <dbReference type="ARBA" id="ARBA00009431"/>
    </source>
</evidence>
<name>A0A4S4F1S1_CAMSN</name>
<evidence type="ECO:0000313" key="4">
    <source>
        <dbReference type="EMBL" id="THG23122.1"/>
    </source>
</evidence>
<keyword evidence="5" id="KW-1185">Reference proteome</keyword>
<dbReference type="EMBL" id="SDRB02000499">
    <property type="protein sequence ID" value="THG23122.1"/>
    <property type="molecule type" value="Genomic_DNA"/>
</dbReference>
<keyword evidence="2" id="KW-0175">Coiled coil</keyword>
<dbReference type="Gene3D" id="3.40.50.1820">
    <property type="entry name" value="alpha/beta hydrolase"/>
    <property type="match status" value="2"/>
</dbReference>
<organism evidence="4 5">
    <name type="scientific">Camellia sinensis var. sinensis</name>
    <name type="common">China tea</name>
    <dbReference type="NCBI Taxonomy" id="542762"/>
    <lineage>
        <taxon>Eukaryota</taxon>
        <taxon>Viridiplantae</taxon>
        <taxon>Streptophyta</taxon>
        <taxon>Embryophyta</taxon>
        <taxon>Tracheophyta</taxon>
        <taxon>Spermatophyta</taxon>
        <taxon>Magnoliopsida</taxon>
        <taxon>eudicotyledons</taxon>
        <taxon>Gunneridae</taxon>
        <taxon>Pentapetalae</taxon>
        <taxon>asterids</taxon>
        <taxon>Ericales</taxon>
        <taxon>Theaceae</taxon>
        <taxon>Camellia</taxon>
    </lineage>
</organism>
<dbReference type="InterPro" id="IPR001563">
    <property type="entry name" value="Peptidase_S10"/>
</dbReference>
<dbReference type="SUPFAM" id="SSF53474">
    <property type="entry name" value="alpha/beta-Hydrolases"/>
    <property type="match status" value="1"/>
</dbReference>
<comment type="caution">
    <text evidence="4">The sequence shown here is derived from an EMBL/GenBank/DDBJ whole genome shotgun (WGS) entry which is preliminary data.</text>
</comment>
<accession>A0A4S4F1S1</accession>
<evidence type="ECO:0000256" key="2">
    <source>
        <dbReference type="SAM" id="Coils"/>
    </source>
</evidence>
<reference evidence="4 5" key="1">
    <citation type="journal article" date="2018" name="Proc. Natl. Acad. Sci. U.S.A.">
        <title>Draft genome sequence of Camellia sinensis var. sinensis provides insights into the evolution of the tea genome and tea quality.</title>
        <authorList>
            <person name="Wei C."/>
            <person name="Yang H."/>
            <person name="Wang S."/>
            <person name="Zhao J."/>
            <person name="Liu C."/>
            <person name="Gao L."/>
            <person name="Xia E."/>
            <person name="Lu Y."/>
            <person name="Tai Y."/>
            <person name="She G."/>
            <person name="Sun J."/>
            <person name="Cao H."/>
            <person name="Tong W."/>
            <person name="Gao Q."/>
            <person name="Li Y."/>
            <person name="Deng W."/>
            <person name="Jiang X."/>
            <person name="Wang W."/>
            <person name="Chen Q."/>
            <person name="Zhang S."/>
            <person name="Li H."/>
            <person name="Wu J."/>
            <person name="Wang P."/>
            <person name="Li P."/>
            <person name="Shi C."/>
            <person name="Zheng F."/>
            <person name="Jian J."/>
            <person name="Huang B."/>
            <person name="Shan D."/>
            <person name="Shi M."/>
            <person name="Fang C."/>
            <person name="Yue Y."/>
            <person name="Li F."/>
            <person name="Li D."/>
            <person name="Wei S."/>
            <person name="Han B."/>
            <person name="Jiang C."/>
            <person name="Yin Y."/>
            <person name="Xia T."/>
            <person name="Zhang Z."/>
            <person name="Bennetzen J.L."/>
            <person name="Zhao S."/>
            <person name="Wan X."/>
        </authorList>
    </citation>
    <scope>NUCLEOTIDE SEQUENCE [LARGE SCALE GENOMIC DNA]</scope>
    <source>
        <strain evidence="5">cv. Shuchazao</strain>
        <tissue evidence="4">Leaf</tissue>
    </source>
</reference>
<protein>
    <submittedName>
        <fullName evidence="4">Uncharacterized protein</fullName>
    </submittedName>
</protein>
<dbReference type="PANTHER" id="PTHR48163">
    <property type="entry name" value="BNAC02G25670D PROTEIN"/>
    <property type="match status" value="1"/>
</dbReference>
<feature type="coiled-coil region" evidence="2">
    <location>
        <begin position="23"/>
        <end position="106"/>
    </location>
</feature>
<dbReference type="PANTHER" id="PTHR48163:SF2">
    <property type="entry name" value="EXPRESSED PROTEIN"/>
    <property type="match status" value="1"/>
</dbReference>
<feature type="region of interest" description="Disordered" evidence="3">
    <location>
        <begin position="407"/>
        <end position="435"/>
    </location>
</feature>
<dbReference type="GO" id="GO:0006508">
    <property type="term" value="P:proteolysis"/>
    <property type="evidence" value="ECO:0007669"/>
    <property type="project" value="InterPro"/>
</dbReference>
<evidence type="ECO:0000313" key="5">
    <source>
        <dbReference type="Proteomes" id="UP000306102"/>
    </source>
</evidence>
<dbReference type="AlphaFoldDB" id="A0A4S4F1S1"/>
<sequence length="435" mass="48783">MEEGLPVRLRKRPTGNRIATEDKEKLEKQLHDMAVVVERLESSRQKLLMKIDSQSSEIDRVFEENSNLSSAYQEAMGVVVHWENQVKDCLKQNEELRNMLDKLRTEQANAPALNGMESQRGLLEAKKDGGNEIGSQTYIAEILSIKPTQAYLEKGEGYCNFFQFHFFVLSQKIGLHAQLTEESQSPQAMLNHGDVYQVASILFLDLPVSTGFSYGTTSLASKSTDLQSCDQAYEFLRKEMKLALNHLSISRLVALYRNLLTIVLNTGRYVSKKWGTVTDVGRYTTEIENRRSIGRVLGYILGNPLTTLDDGNYAIPFAHGMGLISDELYECIDGLNTLQILEPSCGFASPKSQELFSERRSVDEKNIELVVHQPSPCDFSSIDALKLSHLWLNDDTVREALHIRKEGEEEAGVARDADGDKVGKSRLQVGKGSEV</sequence>
<dbReference type="InterPro" id="IPR029058">
    <property type="entry name" value="AB_hydrolase_fold"/>
</dbReference>
<proteinExistence type="inferred from homology"/>